<feature type="binding site" evidence="11">
    <location>
        <position position="95"/>
    </location>
    <ligand>
        <name>FMN</name>
        <dbReference type="ChEBI" id="CHEBI:58210"/>
    </ligand>
</feature>
<evidence type="ECO:0000313" key="13">
    <source>
        <dbReference type="EMBL" id="PZF76063.1"/>
    </source>
</evidence>
<dbReference type="InterPro" id="IPR013785">
    <property type="entry name" value="Aldolase_TIM"/>
</dbReference>
<evidence type="ECO:0000256" key="2">
    <source>
        <dbReference type="ARBA" id="ARBA00022490"/>
    </source>
</evidence>
<keyword evidence="7 11" id="KW-0521">NADP</keyword>
<dbReference type="InterPro" id="IPR000262">
    <property type="entry name" value="FMN-dep_DH"/>
</dbReference>
<dbReference type="CDD" id="cd02811">
    <property type="entry name" value="IDI-2_FMN"/>
    <property type="match status" value="1"/>
</dbReference>
<reference evidence="14" key="1">
    <citation type="submission" date="2018-06" db="EMBL/GenBank/DDBJ databases">
        <title>Aestuariibacter litoralis strain KCTC 52945T.</title>
        <authorList>
            <person name="Li X."/>
            <person name="Salam N."/>
            <person name="Li J.-L."/>
            <person name="Chen Y.-M."/>
            <person name="Yang Z.-W."/>
            <person name="Zhang L.-Y."/>
            <person name="Han M.-X."/>
            <person name="Xiao M."/>
            <person name="Li W.-J."/>
        </authorList>
    </citation>
    <scope>NUCLEOTIDE SEQUENCE [LARGE SCALE GENOMIC DNA]</scope>
    <source>
        <strain evidence="14">KCTC 52945</strain>
    </source>
</reference>
<keyword evidence="9 11" id="KW-0413">Isomerase</keyword>
<dbReference type="RefSeq" id="WP_111199448.1">
    <property type="nucleotide sequence ID" value="NZ_QKVK01000007.1"/>
</dbReference>
<evidence type="ECO:0000259" key="12">
    <source>
        <dbReference type="Pfam" id="PF01070"/>
    </source>
</evidence>
<dbReference type="GO" id="GO:0000287">
    <property type="term" value="F:magnesium ion binding"/>
    <property type="evidence" value="ECO:0007669"/>
    <property type="project" value="UniProtKB-UniRule"/>
</dbReference>
<sequence length="339" mass="35355">MSEIERRKRDHIDIVLAGGARHSVPAGFDHVRFRHDALPEVDYDKINLSTSFLGRPLRLPFLASSMTGGPDVSDRINRAIAEAAEQMGFAMGVGSQRISLTTRDNSGLGPELRRIAPSIPIYGNLGAIQLVNGMGIDEARRAVDQLQADALILHLNPVQEAVQPGGDRNWSGVQRAIEQLTGKLPVPVIAKEVGSGISGEVARRLVSCGVAAIDVAGAGGTSWAAVEGARLGAPDGGNLGEIFRDWGIPTPQCLAEVRAALPDVPLIASGGIRHGLDAAKAIRLGANLAAQAASLLPAAMQGTEAVVAHVQAFADALRITCLATGSKDLATLRGADLLP</sequence>
<feature type="binding site" evidence="11">
    <location>
        <begin position="65"/>
        <end position="67"/>
    </location>
    <ligand>
        <name>FMN</name>
        <dbReference type="ChEBI" id="CHEBI:58210"/>
    </ligand>
</feature>
<dbReference type="PIRSF" id="PIRSF003314">
    <property type="entry name" value="IPP_isomerase"/>
    <property type="match status" value="1"/>
</dbReference>
<evidence type="ECO:0000256" key="6">
    <source>
        <dbReference type="ARBA" id="ARBA00022842"/>
    </source>
</evidence>
<dbReference type="SUPFAM" id="SSF51395">
    <property type="entry name" value="FMN-linked oxidoreductases"/>
    <property type="match status" value="1"/>
</dbReference>
<dbReference type="GO" id="GO:0008299">
    <property type="term" value="P:isoprenoid biosynthetic process"/>
    <property type="evidence" value="ECO:0007669"/>
    <property type="project" value="UniProtKB-UniRule"/>
</dbReference>
<feature type="binding site" evidence="11">
    <location>
        <begin position="95"/>
        <end position="97"/>
    </location>
    <ligand>
        <name>substrate</name>
    </ligand>
</feature>
<comment type="function">
    <text evidence="11">Involved in the biosynthesis of isoprenoids. Catalyzes the 1,3-allylic rearrangement of the homoallylic substrate isopentenyl (IPP) to its allylic isomer, dimethylallyl diphosphate (DMAPP).</text>
</comment>
<comment type="cofactor">
    <cofactor evidence="11">
        <name>Mg(2+)</name>
        <dbReference type="ChEBI" id="CHEBI:18420"/>
    </cofactor>
</comment>
<evidence type="ECO:0000313" key="14">
    <source>
        <dbReference type="Proteomes" id="UP000248795"/>
    </source>
</evidence>
<feature type="binding site" evidence="11">
    <location>
        <position position="64"/>
    </location>
    <ligand>
        <name>FMN</name>
        <dbReference type="ChEBI" id="CHEBI:58210"/>
    </ligand>
</feature>
<dbReference type="EC" id="5.3.3.2" evidence="11"/>
<keyword evidence="14" id="KW-1185">Reference proteome</keyword>
<dbReference type="PANTHER" id="PTHR43665:SF1">
    <property type="entry name" value="ISOPENTENYL-DIPHOSPHATE DELTA-ISOMERASE"/>
    <property type="match status" value="1"/>
</dbReference>
<feature type="binding site" evidence="11">
    <location>
        <position position="160"/>
    </location>
    <ligand>
        <name>Mg(2+)</name>
        <dbReference type="ChEBI" id="CHEBI:18420"/>
    </ligand>
</feature>
<accession>A0A2W2C796</accession>
<evidence type="ECO:0000256" key="8">
    <source>
        <dbReference type="ARBA" id="ARBA00023229"/>
    </source>
</evidence>
<evidence type="ECO:0000256" key="1">
    <source>
        <dbReference type="ARBA" id="ARBA00001917"/>
    </source>
</evidence>
<comment type="catalytic activity">
    <reaction evidence="11">
        <text>isopentenyl diphosphate = dimethylallyl diphosphate</text>
        <dbReference type="Rhea" id="RHEA:23284"/>
        <dbReference type="ChEBI" id="CHEBI:57623"/>
        <dbReference type="ChEBI" id="CHEBI:128769"/>
        <dbReference type="EC" id="5.3.3.2"/>
    </reaction>
</comment>
<name>A0A2W2C796_9HYPH</name>
<keyword evidence="8 11" id="KW-0414">Isoprene biosynthesis</keyword>
<feature type="binding site" evidence="11">
    <location>
        <begin position="292"/>
        <end position="293"/>
    </location>
    <ligand>
        <name>FMN</name>
        <dbReference type="ChEBI" id="CHEBI:58210"/>
    </ligand>
</feature>
<keyword evidence="6 11" id="KW-0460">Magnesium</keyword>
<dbReference type="NCBIfam" id="TIGR02151">
    <property type="entry name" value="IPP_isom_2"/>
    <property type="match status" value="1"/>
</dbReference>
<gene>
    <name evidence="11" type="primary">fni</name>
    <name evidence="13" type="ORF">DK847_15620</name>
</gene>
<dbReference type="GO" id="GO:0016491">
    <property type="term" value="F:oxidoreductase activity"/>
    <property type="evidence" value="ECO:0007669"/>
    <property type="project" value="InterPro"/>
</dbReference>
<organism evidence="13 14">
    <name type="scientific">Aestuariivirga litoralis</name>
    <dbReference type="NCBI Taxonomy" id="2650924"/>
    <lineage>
        <taxon>Bacteria</taxon>
        <taxon>Pseudomonadati</taxon>
        <taxon>Pseudomonadota</taxon>
        <taxon>Alphaproteobacteria</taxon>
        <taxon>Hyphomicrobiales</taxon>
        <taxon>Aestuariivirgaceae</taxon>
        <taxon>Aestuariivirga</taxon>
    </lineage>
</organism>
<feature type="binding site" evidence="11">
    <location>
        <position position="159"/>
    </location>
    <ligand>
        <name>substrate</name>
    </ligand>
</feature>
<comment type="cofactor">
    <cofactor evidence="11">
        <name>NADPH</name>
        <dbReference type="ChEBI" id="CHEBI:57783"/>
    </cofactor>
</comment>
<dbReference type="PANTHER" id="PTHR43665">
    <property type="entry name" value="ISOPENTENYL-DIPHOSPHATE DELTA-ISOMERASE"/>
    <property type="match status" value="1"/>
</dbReference>
<dbReference type="HAMAP" id="MF_00354">
    <property type="entry name" value="Idi_2"/>
    <property type="match status" value="1"/>
</dbReference>
<dbReference type="SMART" id="SM01240">
    <property type="entry name" value="IMPDH"/>
    <property type="match status" value="1"/>
</dbReference>
<feature type="binding site" evidence="11">
    <location>
        <position position="124"/>
    </location>
    <ligand>
        <name>FMN</name>
        <dbReference type="ChEBI" id="CHEBI:58210"/>
    </ligand>
</feature>
<feature type="binding site" evidence="11">
    <location>
        <position position="191"/>
    </location>
    <ligand>
        <name>FMN</name>
        <dbReference type="ChEBI" id="CHEBI:58210"/>
    </ligand>
</feature>
<keyword evidence="2 11" id="KW-0963">Cytoplasm</keyword>
<feature type="domain" description="FMN-dependent dehydrogenase" evidence="12">
    <location>
        <begin position="176"/>
        <end position="333"/>
    </location>
</feature>
<dbReference type="Gene3D" id="3.20.20.70">
    <property type="entry name" value="Aldolase class I"/>
    <property type="match status" value="1"/>
</dbReference>
<dbReference type="Pfam" id="PF01070">
    <property type="entry name" value="FMN_dh"/>
    <property type="match status" value="2"/>
</dbReference>
<dbReference type="GO" id="GO:0070402">
    <property type="term" value="F:NADPH binding"/>
    <property type="evidence" value="ECO:0007669"/>
    <property type="project" value="UniProtKB-UniRule"/>
</dbReference>
<comment type="similarity">
    <text evidence="11">Belongs to the IPP isomerase type 2 family.</text>
</comment>
<dbReference type="GO" id="GO:0004452">
    <property type="term" value="F:isopentenyl-diphosphate delta-isomerase activity"/>
    <property type="evidence" value="ECO:0007669"/>
    <property type="project" value="UniProtKB-UniRule"/>
</dbReference>
<evidence type="ECO:0000256" key="5">
    <source>
        <dbReference type="ARBA" id="ARBA00022723"/>
    </source>
</evidence>
<evidence type="ECO:0000256" key="9">
    <source>
        <dbReference type="ARBA" id="ARBA00023235"/>
    </source>
</evidence>
<dbReference type="AlphaFoldDB" id="A0A2W2C796"/>
<evidence type="ECO:0000256" key="3">
    <source>
        <dbReference type="ARBA" id="ARBA00022630"/>
    </source>
</evidence>
<feature type="binding site" evidence="11">
    <location>
        <position position="221"/>
    </location>
    <ligand>
        <name>FMN</name>
        <dbReference type="ChEBI" id="CHEBI:58210"/>
    </ligand>
</feature>
<keyword evidence="4 11" id="KW-0288">FMN</keyword>
<comment type="caution">
    <text evidence="11">Lacks conserved residue(s) required for the propagation of feature annotation.</text>
</comment>
<dbReference type="GO" id="GO:0005737">
    <property type="term" value="C:cytoplasm"/>
    <property type="evidence" value="ECO:0007669"/>
    <property type="project" value="UniProtKB-SubCell"/>
</dbReference>
<dbReference type="Proteomes" id="UP000248795">
    <property type="component" value="Unassembled WGS sequence"/>
</dbReference>
<feature type="domain" description="FMN-dependent dehydrogenase" evidence="12">
    <location>
        <begin position="26"/>
        <end position="96"/>
    </location>
</feature>
<evidence type="ECO:0000256" key="7">
    <source>
        <dbReference type="ARBA" id="ARBA00022857"/>
    </source>
</evidence>
<keyword evidence="3 11" id="KW-0285">Flavoprotein</keyword>
<comment type="caution">
    <text evidence="13">The sequence shown here is derived from an EMBL/GenBank/DDBJ whole genome shotgun (WGS) entry which is preliminary data.</text>
</comment>
<dbReference type="EMBL" id="QKVK01000007">
    <property type="protein sequence ID" value="PZF76063.1"/>
    <property type="molecule type" value="Genomic_DNA"/>
</dbReference>
<keyword evidence="5 11" id="KW-0479">Metal-binding</keyword>
<proteinExistence type="inferred from homology"/>
<evidence type="ECO:0000256" key="10">
    <source>
        <dbReference type="ARBA" id="ARBA00025810"/>
    </source>
</evidence>
<feature type="binding site" evidence="11">
    <location>
        <begin position="7"/>
        <end position="8"/>
    </location>
    <ligand>
        <name>substrate</name>
    </ligand>
</feature>
<dbReference type="InterPro" id="IPR011179">
    <property type="entry name" value="IPdP_isomerase"/>
</dbReference>
<comment type="subunit">
    <text evidence="10 11">Homooctamer. Dimer of tetramers.</text>
</comment>
<comment type="subcellular location">
    <subcellularLocation>
        <location evidence="11">Cytoplasm</location>
    </subcellularLocation>
</comment>
<evidence type="ECO:0000256" key="4">
    <source>
        <dbReference type="ARBA" id="ARBA00022643"/>
    </source>
</evidence>
<evidence type="ECO:0000256" key="11">
    <source>
        <dbReference type="HAMAP-Rule" id="MF_00354"/>
    </source>
</evidence>
<feature type="binding site" evidence="11">
    <location>
        <begin position="271"/>
        <end position="273"/>
    </location>
    <ligand>
        <name>FMN</name>
        <dbReference type="ChEBI" id="CHEBI:58210"/>
    </ligand>
</feature>
<comment type="cofactor">
    <cofactor evidence="1 11">
        <name>FMN</name>
        <dbReference type="ChEBI" id="CHEBI:58210"/>
    </cofactor>
</comment>
<dbReference type="GO" id="GO:0010181">
    <property type="term" value="F:FMN binding"/>
    <property type="evidence" value="ECO:0007669"/>
    <property type="project" value="UniProtKB-UniRule"/>
</dbReference>
<protein>
    <recommendedName>
        <fullName evidence="11">Isopentenyl-diphosphate delta-isomerase</fullName>
        <shortName evidence="11">IPP isomerase</shortName>
        <ecNumber evidence="11">5.3.3.2</ecNumber>
    </recommendedName>
    <alternativeName>
        <fullName evidence="11">Isopentenyl diphosphate:dimethylallyl diphosphate isomerase</fullName>
    </alternativeName>
    <alternativeName>
        <fullName evidence="11">Isopentenyl pyrophosphate isomerase</fullName>
    </alternativeName>
    <alternativeName>
        <fullName evidence="11">Type 2 isopentenyl diphosphate isomerase</fullName>
        <shortName evidence="11">IDI-2</shortName>
    </alternativeName>
</protein>